<dbReference type="PROSITE" id="PS50216">
    <property type="entry name" value="DHHC"/>
    <property type="match status" value="1"/>
</dbReference>
<evidence type="ECO:0000256" key="1">
    <source>
        <dbReference type="ARBA" id="ARBA00004141"/>
    </source>
</evidence>
<comment type="similarity">
    <text evidence="7">Belongs to the DHHC palmitoyltransferase family.</text>
</comment>
<dbReference type="PANTHER" id="PTHR12246">
    <property type="entry name" value="PALMITOYLTRANSFERASE ZDHHC16"/>
    <property type="match status" value="1"/>
</dbReference>
<keyword evidence="3 7" id="KW-0812">Transmembrane</keyword>
<dbReference type="InterPro" id="IPR039859">
    <property type="entry name" value="PFA4/ZDH16/20/ERF2-like"/>
</dbReference>
<reference evidence="9" key="1">
    <citation type="submission" date="2015-04" db="EMBL/GenBank/DDBJ databases">
        <title>The genome sequence of the plant pathogenic Rhizarian Plasmodiophora brassicae reveals insights in its biotrophic life cycle and the origin of chitin synthesis.</title>
        <authorList>
            <person name="Schwelm A."/>
            <person name="Fogelqvist J."/>
            <person name="Knaust A."/>
            <person name="Julke S."/>
            <person name="Lilja T."/>
            <person name="Dhandapani V."/>
            <person name="Bonilla-Rosso G."/>
            <person name="Karlsson M."/>
            <person name="Shevchenko A."/>
            <person name="Choi S.R."/>
            <person name="Kim H.G."/>
            <person name="Park J.Y."/>
            <person name="Lim Y.P."/>
            <person name="Ludwig-Muller J."/>
            <person name="Dixelius C."/>
        </authorList>
    </citation>
    <scope>NUCLEOTIDE SEQUENCE</scope>
    <source>
        <tissue evidence="9">Potato root galls</tissue>
    </source>
</reference>
<feature type="transmembrane region" description="Helical" evidence="7">
    <location>
        <begin position="207"/>
        <end position="230"/>
    </location>
</feature>
<evidence type="ECO:0000256" key="4">
    <source>
        <dbReference type="ARBA" id="ARBA00022989"/>
    </source>
</evidence>
<keyword evidence="6 7" id="KW-0012">Acyltransferase</keyword>
<evidence type="ECO:0000313" key="9">
    <source>
        <dbReference type="EMBL" id="CRZ01421.1"/>
    </source>
</evidence>
<feature type="domain" description="Palmitoyltransferase DHHC" evidence="8">
    <location>
        <begin position="124"/>
        <end position="245"/>
    </location>
</feature>
<proteinExistence type="inferred from homology"/>
<dbReference type="EC" id="2.3.1.225" evidence="7"/>
<dbReference type="EMBL" id="HACM01000979">
    <property type="protein sequence ID" value="CRZ01421.1"/>
    <property type="molecule type" value="Transcribed_RNA"/>
</dbReference>
<evidence type="ECO:0000256" key="6">
    <source>
        <dbReference type="ARBA" id="ARBA00023315"/>
    </source>
</evidence>
<keyword evidence="2 7" id="KW-0808">Transferase</keyword>
<comment type="catalytic activity">
    <reaction evidence="7">
        <text>L-cysteinyl-[protein] + hexadecanoyl-CoA = S-hexadecanoyl-L-cysteinyl-[protein] + CoA</text>
        <dbReference type="Rhea" id="RHEA:36683"/>
        <dbReference type="Rhea" id="RHEA-COMP:10131"/>
        <dbReference type="Rhea" id="RHEA-COMP:11032"/>
        <dbReference type="ChEBI" id="CHEBI:29950"/>
        <dbReference type="ChEBI" id="CHEBI:57287"/>
        <dbReference type="ChEBI" id="CHEBI:57379"/>
        <dbReference type="ChEBI" id="CHEBI:74151"/>
        <dbReference type="EC" id="2.3.1.225"/>
    </reaction>
</comment>
<keyword evidence="5 7" id="KW-0472">Membrane</keyword>
<evidence type="ECO:0000256" key="5">
    <source>
        <dbReference type="ARBA" id="ARBA00023136"/>
    </source>
</evidence>
<dbReference type="Pfam" id="PF01529">
    <property type="entry name" value="DHHC"/>
    <property type="match status" value="1"/>
</dbReference>
<keyword evidence="4 7" id="KW-1133">Transmembrane helix</keyword>
<dbReference type="AlphaFoldDB" id="A0A0H5QJE0"/>
<evidence type="ECO:0000256" key="2">
    <source>
        <dbReference type="ARBA" id="ARBA00022679"/>
    </source>
</evidence>
<evidence type="ECO:0000256" key="3">
    <source>
        <dbReference type="ARBA" id="ARBA00022692"/>
    </source>
</evidence>
<evidence type="ECO:0000259" key="8">
    <source>
        <dbReference type="Pfam" id="PF01529"/>
    </source>
</evidence>
<name>A0A0H5QJE0_9EUKA</name>
<protein>
    <recommendedName>
        <fullName evidence="7">Palmitoyltransferase</fullName>
        <ecNumber evidence="7">2.3.1.225</ecNumber>
    </recommendedName>
</protein>
<evidence type="ECO:0000256" key="7">
    <source>
        <dbReference type="RuleBase" id="RU079119"/>
    </source>
</evidence>
<accession>A0A0H5QJE0</accession>
<feature type="transmembrane region" description="Helical" evidence="7">
    <location>
        <begin position="167"/>
        <end position="195"/>
    </location>
</feature>
<dbReference type="InterPro" id="IPR001594">
    <property type="entry name" value="Palmitoyltrfase_DHHC"/>
</dbReference>
<organism evidence="9">
    <name type="scientific">Spongospora subterranea</name>
    <dbReference type="NCBI Taxonomy" id="70186"/>
    <lineage>
        <taxon>Eukaryota</taxon>
        <taxon>Sar</taxon>
        <taxon>Rhizaria</taxon>
        <taxon>Endomyxa</taxon>
        <taxon>Phytomyxea</taxon>
        <taxon>Plasmodiophorida</taxon>
        <taxon>Plasmodiophoridae</taxon>
        <taxon>Spongospora</taxon>
    </lineage>
</organism>
<dbReference type="GO" id="GO:0019706">
    <property type="term" value="F:protein-cysteine S-palmitoyltransferase activity"/>
    <property type="evidence" value="ECO:0007669"/>
    <property type="project" value="UniProtKB-EC"/>
</dbReference>
<dbReference type="GO" id="GO:0016020">
    <property type="term" value="C:membrane"/>
    <property type="evidence" value="ECO:0007669"/>
    <property type="project" value="UniProtKB-SubCell"/>
</dbReference>
<comment type="subcellular location">
    <subcellularLocation>
        <location evidence="1">Membrane</location>
        <topology evidence="1">Multi-pass membrane protein</topology>
    </subcellularLocation>
</comment>
<sequence>MQGPANGWHRSLRYAFSEFTIWMSSLDPFGAFCSSLTIILIVYSQYVTVYLIILSSSGLDYIHSLLYTACSIFALMSHFRAQFADPGFVPRHYIPQTMPQAQIFDGVRTSATILQAKKVSLPPVCRKCKTVKPKGAHHCSICTRCIARMDHHCPWINNCVAALNQKYFIQFLCWTGVLCLYSGSIIGAGIYRCAIDSDKCSDVSPNIIILVFLNLFEAVLFGCFVAVMLWDQLSAIFENTPYIDKLQGIRNSSHATRMTLLTEVFGEPIGWNWIFPTRLPKRVAEELYDQCETYCAGNTVHSEDEFSDDDD</sequence>
<comment type="domain">
    <text evidence="7">The DHHC domain is required for palmitoyltransferase activity.</text>
</comment>
<feature type="transmembrane region" description="Helical" evidence="7">
    <location>
        <begin position="29"/>
        <end position="53"/>
    </location>
</feature>